<evidence type="ECO:0000313" key="4">
    <source>
        <dbReference type="Proteomes" id="UP000838412"/>
    </source>
</evidence>
<dbReference type="AlphaFoldDB" id="A0A8J9ZW40"/>
<feature type="region of interest" description="Disordered" evidence="2">
    <location>
        <begin position="314"/>
        <end position="381"/>
    </location>
</feature>
<feature type="compositionally biased region" description="Basic and acidic residues" evidence="2">
    <location>
        <begin position="352"/>
        <end position="361"/>
    </location>
</feature>
<evidence type="ECO:0000313" key="3">
    <source>
        <dbReference type="EMBL" id="CAH1263947.1"/>
    </source>
</evidence>
<feature type="coiled-coil region" evidence="1">
    <location>
        <begin position="125"/>
        <end position="267"/>
    </location>
</feature>
<dbReference type="OrthoDB" id="8945572at2759"/>
<dbReference type="Proteomes" id="UP000838412">
    <property type="component" value="Chromosome 4"/>
</dbReference>
<dbReference type="EMBL" id="OV696689">
    <property type="protein sequence ID" value="CAH1263947.1"/>
    <property type="molecule type" value="Genomic_DNA"/>
</dbReference>
<gene>
    <name evidence="3" type="primary">Hypp2803</name>
    <name evidence="3" type="ORF">BLAG_LOCUS18475</name>
</gene>
<sequence length="404" mass="46356">MKRRDSRTGEERAAIAPRDRAMEEHTGRSNSVAYKGEGGQTKPRATKAVVPSRTLQFKSFFPVTVRSTMNANHLHNELLRKKLECEHLGRKNKFISNELRMEKYVTRKLAADKAEFLETKHKALVSEQERLIQREKDAIDRAQRVAAELEGTKQQLDDIRGIANEAQKESERIVEEMEKIRLENKTLVEEIRCATMGEIEATRRADAAERQAAEEAQRRWRLETQTKLTLLDKEQTEQQLAEARQQQRALQQVLDEAEKNKSQREDKGTQTAVRVCLQCAGHRPYRGVYVQQCELMNLHGLRREQARGHSMTLPHLNQRSHGLPNLSEPQTPEHQNDKKSPSPATSENLPSPREDNQRDGRLNISISLPSPRKLPKRPSGLRYAMVPVDVPTEEDGDIVEVFEY</sequence>
<keyword evidence="1" id="KW-0175">Coiled coil</keyword>
<evidence type="ECO:0000256" key="2">
    <source>
        <dbReference type="SAM" id="MobiDB-lite"/>
    </source>
</evidence>
<feature type="compositionally biased region" description="Basic and acidic residues" evidence="2">
    <location>
        <begin position="1"/>
        <end position="27"/>
    </location>
</feature>
<organism evidence="3 4">
    <name type="scientific">Branchiostoma lanceolatum</name>
    <name type="common">Common lancelet</name>
    <name type="synonym">Amphioxus lanceolatum</name>
    <dbReference type="NCBI Taxonomy" id="7740"/>
    <lineage>
        <taxon>Eukaryota</taxon>
        <taxon>Metazoa</taxon>
        <taxon>Chordata</taxon>
        <taxon>Cephalochordata</taxon>
        <taxon>Leptocardii</taxon>
        <taxon>Amphioxiformes</taxon>
        <taxon>Branchiostomatidae</taxon>
        <taxon>Branchiostoma</taxon>
    </lineage>
</organism>
<keyword evidence="4" id="KW-1185">Reference proteome</keyword>
<protein>
    <submittedName>
        <fullName evidence="3">Hypp2803 protein</fullName>
    </submittedName>
</protein>
<proteinExistence type="predicted"/>
<accession>A0A8J9ZW40</accession>
<feature type="region of interest" description="Disordered" evidence="2">
    <location>
        <begin position="1"/>
        <end position="44"/>
    </location>
</feature>
<evidence type="ECO:0000256" key="1">
    <source>
        <dbReference type="SAM" id="Coils"/>
    </source>
</evidence>
<reference evidence="3" key="1">
    <citation type="submission" date="2022-01" db="EMBL/GenBank/DDBJ databases">
        <authorList>
            <person name="Braso-Vives M."/>
        </authorList>
    </citation>
    <scope>NUCLEOTIDE SEQUENCE</scope>
</reference>
<name>A0A8J9ZW40_BRALA</name>